<evidence type="ECO:0000256" key="3">
    <source>
        <dbReference type="ARBA" id="ARBA00023125"/>
    </source>
</evidence>
<comment type="similarity">
    <text evidence="2">Belongs to the TBP family.</text>
</comment>
<sequence>MDFLNTNTSNATQAKAFIAPDVTGNAGNEVMPDTPDATLGAANGVLCIVPTLQNVVATVNLDCRLDLKTIGLHARNAEYNPKRFTAVIMRIREPKTTALIFASDKMVVTSAKSEDDSNLTSRKYAHIIQKLGFNTEFTNFKIQNNVGTCDIKFSILLEGLASRHHNFSSYEPKLFPDLIYRMVKPKVVLFIFISGKIVFTGAKFREEIY</sequence>
<dbReference type="FunFam" id="3.30.310.10:FF:000001">
    <property type="entry name" value="TATA-box-binding protein 2"/>
    <property type="match status" value="1"/>
</dbReference>
<dbReference type="PRINTS" id="PR00686">
    <property type="entry name" value="TIFACTORIID"/>
</dbReference>
<reference evidence="6 7" key="1">
    <citation type="journal article" date="2019" name="Sci. Rep.">
        <title>A multi-omics analysis of the grapevine pathogen Lasiodiplodia theobromae reveals that temperature affects the expression of virulence- and pathogenicity-related genes.</title>
        <authorList>
            <person name="Felix C."/>
            <person name="Meneses R."/>
            <person name="Goncalves M.F.M."/>
            <person name="Tilleman L."/>
            <person name="Duarte A.S."/>
            <person name="Jorrin-Novo J.V."/>
            <person name="Van de Peer Y."/>
            <person name="Deforce D."/>
            <person name="Van Nieuwerburgh F."/>
            <person name="Esteves A.C."/>
            <person name="Alves A."/>
        </authorList>
    </citation>
    <scope>NUCLEOTIDE SEQUENCE [LARGE SCALE GENOMIC DNA]</scope>
    <source>
        <strain evidence="6 7">LA-SOL3</strain>
    </source>
</reference>
<evidence type="ECO:0000256" key="5">
    <source>
        <dbReference type="ARBA" id="ARBA00023242"/>
    </source>
</evidence>
<dbReference type="Pfam" id="PF00352">
    <property type="entry name" value="TBP"/>
    <property type="match status" value="2"/>
</dbReference>
<keyword evidence="4" id="KW-0804">Transcription</keyword>
<keyword evidence="3" id="KW-0238">DNA-binding</keyword>
<comment type="subcellular location">
    <subcellularLocation>
        <location evidence="1">Nucleus</location>
    </subcellularLocation>
</comment>
<comment type="caution">
    <text evidence="6">The sequence shown here is derived from an EMBL/GenBank/DDBJ whole genome shotgun (WGS) entry which is preliminary data.</text>
</comment>
<dbReference type="Proteomes" id="UP000325902">
    <property type="component" value="Unassembled WGS sequence"/>
</dbReference>
<proteinExistence type="inferred from homology"/>
<dbReference type="AlphaFoldDB" id="A0A5N5CV08"/>
<dbReference type="InterPro" id="IPR033710">
    <property type="entry name" value="TBP_eukaryotic"/>
</dbReference>
<dbReference type="GO" id="GO:0003677">
    <property type="term" value="F:DNA binding"/>
    <property type="evidence" value="ECO:0007669"/>
    <property type="project" value="UniProtKB-KW"/>
</dbReference>
<dbReference type="SUPFAM" id="SSF55945">
    <property type="entry name" value="TATA-box binding protein-like"/>
    <property type="match status" value="2"/>
</dbReference>
<dbReference type="Gene3D" id="3.30.310.10">
    <property type="entry name" value="TATA-Binding Protein"/>
    <property type="match status" value="2"/>
</dbReference>
<gene>
    <name evidence="6" type="primary">tbpA_0</name>
    <name evidence="6" type="ORF">DBV05_g12150</name>
</gene>
<evidence type="ECO:0000256" key="4">
    <source>
        <dbReference type="ARBA" id="ARBA00023163"/>
    </source>
</evidence>
<evidence type="ECO:0000256" key="2">
    <source>
        <dbReference type="ARBA" id="ARBA00005560"/>
    </source>
</evidence>
<evidence type="ECO:0000256" key="1">
    <source>
        <dbReference type="ARBA" id="ARBA00004123"/>
    </source>
</evidence>
<keyword evidence="7" id="KW-1185">Reference proteome</keyword>
<accession>A0A5N5CV08</accession>
<dbReference type="InterPro" id="IPR000814">
    <property type="entry name" value="TBP"/>
</dbReference>
<dbReference type="PANTHER" id="PTHR10126">
    <property type="entry name" value="TATA-BOX BINDING PROTEIN"/>
    <property type="match status" value="1"/>
</dbReference>
<organism evidence="6 7">
    <name type="scientific">Lasiodiplodia theobromae</name>
    <dbReference type="NCBI Taxonomy" id="45133"/>
    <lineage>
        <taxon>Eukaryota</taxon>
        <taxon>Fungi</taxon>
        <taxon>Dikarya</taxon>
        <taxon>Ascomycota</taxon>
        <taxon>Pezizomycotina</taxon>
        <taxon>Dothideomycetes</taxon>
        <taxon>Dothideomycetes incertae sedis</taxon>
        <taxon>Botryosphaeriales</taxon>
        <taxon>Botryosphaeriaceae</taxon>
        <taxon>Lasiodiplodia</taxon>
    </lineage>
</organism>
<dbReference type="CDD" id="cd04516">
    <property type="entry name" value="TBP_eukaryotes"/>
    <property type="match status" value="1"/>
</dbReference>
<dbReference type="InterPro" id="IPR012295">
    <property type="entry name" value="TBP_dom_sf"/>
</dbReference>
<dbReference type="OrthoDB" id="2127950at2759"/>
<evidence type="ECO:0000313" key="6">
    <source>
        <dbReference type="EMBL" id="KAB2569173.1"/>
    </source>
</evidence>
<dbReference type="EMBL" id="VCHE01000219">
    <property type="protein sequence ID" value="KAB2569173.1"/>
    <property type="molecule type" value="Genomic_DNA"/>
</dbReference>
<dbReference type="GO" id="GO:0005634">
    <property type="term" value="C:nucleus"/>
    <property type="evidence" value="ECO:0007669"/>
    <property type="project" value="UniProtKB-SubCell"/>
</dbReference>
<name>A0A5N5CV08_9PEZI</name>
<evidence type="ECO:0000313" key="7">
    <source>
        <dbReference type="Proteomes" id="UP000325902"/>
    </source>
</evidence>
<keyword evidence="5" id="KW-0539">Nucleus</keyword>
<dbReference type="GO" id="GO:0006352">
    <property type="term" value="P:DNA-templated transcription initiation"/>
    <property type="evidence" value="ECO:0007669"/>
    <property type="project" value="InterPro"/>
</dbReference>
<protein>
    <submittedName>
        <fullName evidence="6">TATA-box-binding protein</fullName>
    </submittedName>
</protein>